<accession>A0ACB7ZF01</accession>
<sequence>MASSSAMLVSFALIWMIISMFIAPSSAQKHAKLKAVCSKTFNGHWCVEIMKKDRRTSYADNRAITEVAIDLAYDKAQDIQDRLNDRADMDYEPQLKQQFVTCSKDYKDVVRELEETKNHFRDGNAQRVAAQADDVIEEINDCDDMLDRIKSEETKDIRTMNDEVELLCDVIKISSSDSDDDD</sequence>
<dbReference type="EMBL" id="CM037162">
    <property type="protein sequence ID" value="KAH7864195.1"/>
    <property type="molecule type" value="Genomic_DNA"/>
</dbReference>
<dbReference type="Proteomes" id="UP000828048">
    <property type="component" value="Chromosome 12"/>
</dbReference>
<gene>
    <name evidence="1" type="ORF">Vadar_026889</name>
</gene>
<evidence type="ECO:0000313" key="2">
    <source>
        <dbReference type="Proteomes" id="UP000828048"/>
    </source>
</evidence>
<organism evidence="1 2">
    <name type="scientific">Vaccinium darrowii</name>
    <dbReference type="NCBI Taxonomy" id="229202"/>
    <lineage>
        <taxon>Eukaryota</taxon>
        <taxon>Viridiplantae</taxon>
        <taxon>Streptophyta</taxon>
        <taxon>Embryophyta</taxon>
        <taxon>Tracheophyta</taxon>
        <taxon>Spermatophyta</taxon>
        <taxon>Magnoliopsida</taxon>
        <taxon>eudicotyledons</taxon>
        <taxon>Gunneridae</taxon>
        <taxon>Pentapetalae</taxon>
        <taxon>asterids</taxon>
        <taxon>Ericales</taxon>
        <taxon>Ericaceae</taxon>
        <taxon>Vaccinioideae</taxon>
        <taxon>Vaccinieae</taxon>
        <taxon>Vaccinium</taxon>
    </lineage>
</organism>
<proteinExistence type="predicted"/>
<keyword evidence="2" id="KW-1185">Reference proteome</keyword>
<name>A0ACB7ZF01_9ERIC</name>
<protein>
    <submittedName>
        <fullName evidence="1">Uncharacterized protein</fullName>
    </submittedName>
</protein>
<evidence type="ECO:0000313" key="1">
    <source>
        <dbReference type="EMBL" id="KAH7864195.1"/>
    </source>
</evidence>
<comment type="caution">
    <text evidence="1">The sequence shown here is derived from an EMBL/GenBank/DDBJ whole genome shotgun (WGS) entry which is preliminary data.</text>
</comment>
<reference evidence="1 2" key="1">
    <citation type="journal article" date="2021" name="Hortic Res">
        <title>High-quality reference genome and annotation aids understanding of berry development for evergreen blueberry (Vaccinium darrowii).</title>
        <authorList>
            <person name="Yu J."/>
            <person name="Hulse-Kemp A.M."/>
            <person name="Babiker E."/>
            <person name="Staton M."/>
        </authorList>
    </citation>
    <scope>NUCLEOTIDE SEQUENCE [LARGE SCALE GENOMIC DNA]</scope>
    <source>
        <strain evidence="2">cv. NJ 8807/NJ 8810</strain>
        <tissue evidence="1">Young leaf</tissue>
    </source>
</reference>